<dbReference type="OrthoDB" id="10456718at2759"/>
<name>A0A9P6U7J0_9FUNG</name>
<protein>
    <submittedName>
        <fullName evidence="2">Uncharacterized protein</fullName>
    </submittedName>
</protein>
<sequence length="261" mass="29320">MRFANSILLLATASLAFAFDAVISKGLWIGTDSTKPGVSLEKIFADRRNHVTATSSLLQYYGSDNSYVPRDMIPAKGMNSYDAFKASVENSPAFIDVTESKVQMYADTDLEELQEAIRSAYPYQQDGSLVALNLVSSIPSKSLTLRGTQVVLFSLVEVFKPSKQETVEVRLIELPIVLVVDDQGHVELMGHLTQLTVLTYKVNSEWLHESAPLLAEYVKKATTVKEFVQIFTTLDEDEEEDEFTQWVSSNRRLYRNFPIAF</sequence>
<reference evidence="2" key="1">
    <citation type="journal article" date="2020" name="Fungal Divers.">
        <title>Resolving the Mortierellaceae phylogeny through synthesis of multi-gene phylogenetics and phylogenomics.</title>
        <authorList>
            <person name="Vandepol N."/>
            <person name="Liber J."/>
            <person name="Desiro A."/>
            <person name="Na H."/>
            <person name="Kennedy M."/>
            <person name="Barry K."/>
            <person name="Grigoriev I.V."/>
            <person name="Miller A.N."/>
            <person name="O'Donnell K."/>
            <person name="Stajich J.E."/>
            <person name="Bonito G."/>
        </authorList>
    </citation>
    <scope>NUCLEOTIDE SEQUENCE</scope>
    <source>
        <strain evidence="2">BC1065</strain>
    </source>
</reference>
<dbReference type="EMBL" id="JAAAJB010000170">
    <property type="protein sequence ID" value="KAG0263040.1"/>
    <property type="molecule type" value="Genomic_DNA"/>
</dbReference>
<dbReference type="Proteomes" id="UP000807716">
    <property type="component" value="Unassembled WGS sequence"/>
</dbReference>
<comment type="caution">
    <text evidence="2">The sequence shown here is derived from an EMBL/GenBank/DDBJ whole genome shotgun (WGS) entry which is preliminary data.</text>
</comment>
<keyword evidence="1" id="KW-0732">Signal</keyword>
<proteinExistence type="predicted"/>
<organism evidence="2 3">
    <name type="scientific">Actinomortierella ambigua</name>
    <dbReference type="NCBI Taxonomy" id="1343610"/>
    <lineage>
        <taxon>Eukaryota</taxon>
        <taxon>Fungi</taxon>
        <taxon>Fungi incertae sedis</taxon>
        <taxon>Mucoromycota</taxon>
        <taxon>Mortierellomycotina</taxon>
        <taxon>Mortierellomycetes</taxon>
        <taxon>Mortierellales</taxon>
        <taxon>Mortierellaceae</taxon>
        <taxon>Actinomortierella</taxon>
    </lineage>
</organism>
<gene>
    <name evidence="2" type="ORF">DFQ27_001972</name>
</gene>
<evidence type="ECO:0000256" key="1">
    <source>
        <dbReference type="SAM" id="SignalP"/>
    </source>
</evidence>
<accession>A0A9P6U7J0</accession>
<feature type="signal peptide" evidence="1">
    <location>
        <begin position="1"/>
        <end position="18"/>
    </location>
</feature>
<evidence type="ECO:0000313" key="3">
    <source>
        <dbReference type="Proteomes" id="UP000807716"/>
    </source>
</evidence>
<keyword evidence="3" id="KW-1185">Reference proteome</keyword>
<evidence type="ECO:0000313" key="2">
    <source>
        <dbReference type="EMBL" id="KAG0263040.1"/>
    </source>
</evidence>
<dbReference type="AlphaFoldDB" id="A0A9P6U7J0"/>
<feature type="chain" id="PRO_5040294521" evidence="1">
    <location>
        <begin position="19"/>
        <end position="261"/>
    </location>
</feature>